<feature type="domain" description="Peptidase S9 prolyl oligopeptidase catalytic" evidence="4">
    <location>
        <begin position="760"/>
        <end position="927"/>
    </location>
</feature>
<dbReference type="Gene3D" id="2.120.10.30">
    <property type="entry name" value="TolB, C-terminal domain"/>
    <property type="match status" value="1"/>
</dbReference>
<accession>A0ABU8I6M9</accession>
<dbReference type="InterPro" id="IPR011042">
    <property type="entry name" value="6-blade_b-propeller_TolB-like"/>
</dbReference>
<protein>
    <submittedName>
        <fullName evidence="5">Prolyl oligopeptidase family serine peptidase</fullName>
    </submittedName>
</protein>
<gene>
    <name evidence="5" type="ORF">VJ786_10760</name>
</gene>
<evidence type="ECO:0000256" key="1">
    <source>
        <dbReference type="ARBA" id="ARBA00022801"/>
    </source>
</evidence>
<evidence type="ECO:0000256" key="2">
    <source>
        <dbReference type="SAM" id="MobiDB-lite"/>
    </source>
</evidence>
<dbReference type="PANTHER" id="PTHR42776:SF27">
    <property type="entry name" value="DIPEPTIDYL PEPTIDASE FAMILY MEMBER 6"/>
    <property type="match status" value="1"/>
</dbReference>
<proteinExistence type="predicted"/>
<dbReference type="Pfam" id="PF00326">
    <property type="entry name" value="Peptidase_S9"/>
    <property type="match status" value="1"/>
</dbReference>
<feature type="region of interest" description="Disordered" evidence="2">
    <location>
        <begin position="159"/>
        <end position="195"/>
    </location>
</feature>
<dbReference type="SUPFAM" id="SSF53474">
    <property type="entry name" value="alpha/beta-Hydrolases"/>
    <property type="match status" value="1"/>
</dbReference>
<feature type="signal peptide" evidence="3">
    <location>
        <begin position="1"/>
        <end position="20"/>
    </location>
</feature>
<sequence>MKHKFSLLFISFSLLSFAQAQKKPIDHTVYDNWKSISNPSISKSGNYIYYAIVPQEGDALAILKNNKNQSLLEIPRGSNLKLTENEKFLISTIKAPFKEVREARIKKKRPDDMPKDSLLVFDILKNKTTKFPAVKSSQLARKANNYVAFISEIVLPNPKKDEKADSTKKEEVKKEVIAAKDSTNNRRPSPRKEKTTPVLHVLDLNSGDTSQILKADNFYWSDNEQYLLFTRKGEGKDTLNEAGLYIYDLATKSSKKISNGKGTYKSFRFDDQNQQLGFLAEKSPEKALQKEYKLYYYTPKQDSAYIIADKNSSGMPEKWNVSGDGFINFSKAGNRLFFGLAPIARVRDTSLVDFETAKLDIWHWQDDYLQPMQLVNARRDMSRNYTALINLAGNRAILPLSDDTFNRISLTGDADNEWALATSDAEYRIETQWSGGSKSDVYLVSTLTGKNKLVIKNLSGMAMLSPTGTHVIYFNRENANWYSYDIQKESTTHLNEGLAISFVDEENDVPALPGPYGLAGWSNDFKNIYLNDRFDIWKLSLDGKHKSMLTKGKGRENQITYRYVDISRDDDPRKRATIIDEKKAIYLTGFNKTNKYNGYYKLDKKGPQEIWAGPFTYRMLSNSEKLDQVIYTKEDYQKSPDLYLLSNLKNETRLSDINPQQANYNWGTAELVKWKTPKGHEAEGILYKPENFDPNKKYPIIAYFYEVLSDGLHTYQAPAPTPSRLNIPYFVSNEYLVFAPDIRYETGYPGRSAEEYINSGMHHLARNNAWVDSTKMGIQGQSWGGYQVAHLITRTNMYAAAWAGAPVVNMTSAYGGIRWGTGMSRQFQYENTQSRIGKPLWEALDLYIENSPLFFMDKVNTPVAIMHNDNDGAVPWYQGIEFFTALRRLNKPVWLLNYNGDDHNLIQRQNRKDIQIREAQFFDHFLKGKPAANWIKKGVKATEKGIDWGLEVD</sequence>
<name>A0ABU8I6M9_9SPHI</name>
<evidence type="ECO:0000256" key="3">
    <source>
        <dbReference type="SAM" id="SignalP"/>
    </source>
</evidence>
<evidence type="ECO:0000313" key="6">
    <source>
        <dbReference type="Proteomes" id="UP001363035"/>
    </source>
</evidence>
<dbReference type="SUPFAM" id="SSF82171">
    <property type="entry name" value="DPP6 N-terminal domain-like"/>
    <property type="match status" value="1"/>
</dbReference>
<dbReference type="Proteomes" id="UP001363035">
    <property type="component" value="Unassembled WGS sequence"/>
</dbReference>
<keyword evidence="6" id="KW-1185">Reference proteome</keyword>
<feature type="compositionally biased region" description="Basic and acidic residues" evidence="2">
    <location>
        <begin position="159"/>
        <end position="178"/>
    </location>
</feature>
<evidence type="ECO:0000313" key="5">
    <source>
        <dbReference type="EMBL" id="MEI5985382.1"/>
    </source>
</evidence>
<keyword evidence="3" id="KW-0732">Signal</keyword>
<evidence type="ECO:0000259" key="4">
    <source>
        <dbReference type="Pfam" id="PF00326"/>
    </source>
</evidence>
<dbReference type="InterPro" id="IPR001375">
    <property type="entry name" value="Peptidase_S9_cat"/>
</dbReference>
<comment type="caution">
    <text evidence="5">The sequence shown here is derived from an EMBL/GenBank/DDBJ whole genome shotgun (WGS) entry which is preliminary data.</text>
</comment>
<dbReference type="Gene3D" id="3.40.50.1820">
    <property type="entry name" value="alpha/beta hydrolase"/>
    <property type="match status" value="1"/>
</dbReference>
<dbReference type="InterPro" id="IPR029058">
    <property type="entry name" value="AB_hydrolase_fold"/>
</dbReference>
<feature type="chain" id="PRO_5046316794" evidence="3">
    <location>
        <begin position="21"/>
        <end position="953"/>
    </location>
</feature>
<organism evidence="5 6">
    <name type="scientific">Sphingobacterium tenebrionis</name>
    <dbReference type="NCBI Taxonomy" id="3111775"/>
    <lineage>
        <taxon>Bacteria</taxon>
        <taxon>Pseudomonadati</taxon>
        <taxon>Bacteroidota</taxon>
        <taxon>Sphingobacteriia</taxon>
        <taxon>Sphingobacteriales</taxon>
        <taxon>Sphingobacteriaceae</taxon>
        <taxon>Sphingobacterium</taxon>
    </lineage>
</organism>
<dbReference type="EMBL" id="JAYLLN010000025">
    <property type="protein sequence ID" value="MEI5985382.1"/>
    <property type="molecule type" value="Genomic_DNA"/>
</dbReference>
<dbReference type="PANTHER" id="PTHR42776">
    <property type="entry name" value="SERINE PEPTIDASE S9 FAMILY MEMBER"/>
    <property type="match status" value="1"/>
</dbReference>
<reference evidence="5 6" key="1">
    <citation type="submission" date="2024-01" db="EMBL/GenBank/DDBJ databases">
        <title>Sphingobacterium tenebrionis sp. nov., a novel endophyte isolated from tenebrio molitor intestines.</title>
        <authorList>
            <person name="Zhang C."/>
        </authorList>
    </citation>
    <scope>NUCLEOTIDE SEQUENCE [LARGE SCALE GENOMIC DNA]</scope>
    <source>
        <strain evidence="5 6">PU5-4</strain>
    </source>
</reference>
<dbReference type="RefSeq" id="WP_134776355.1">
    <property type="nucleotide sequence ID" value="NZ_JAYLLN010000025.1"/>
</dbReference>
<keyword evidence="1" id="KW-0378">Hydrolase</keyword>